<name>A0AB73BC76_9GAMM</name>
<evidence type="ECO:0000313" key="2">
    <source>
        <dbReference type="Proteomes" id="UP000324162"/>
    </source>
</evidence>
<dbReference type="EMBL" id="SEUK01000055">
    <property type="protein sequence ID" value="KAA1156942.1"/>
    <property type="molecule type" value="Genomic_DNA"/>
</dbReference>
<dbReference type="AlphaFoldDB" id="A0AB73BC76"/>
<evidence type="ECO:0000313" key="1">
    <source>
        <dbReference type="EMBL" id="KAA1156942.1"/>
    </source>
</evidence>
<organism evidence="1 2">
    <name type="scientific">Pseudoalteromonas fuliginea</name>
    <dbReference type="NCBI Taxonomy" id="1872678"/>
    <lineage>
        <taxon>Bacteria</taxon>
        <taxon>Pseudomonadati</taxon>
        <taxon>Pseudomonadota</taxon>
        <taxon>Gammaproteobacteria</taxon>
        <taxon>Alteromonadales</taxon>
        <taxon>Pseudoalteromonadaceae</taxon>
        <taxon>Pseudoalteromonas</taxon>
    </lineage>
</organism>
<accession>A0AB73BC76</accession>
<evidence type="ECO:0008006" key="3">
    <source>
        <dbReference type="Google" id="ProtNLM"/>
    </source>
</evidence>
<reference evidence="1 2" key="1">
    <citation type="submission" date="2019-01" db="EMBL/GenBank/DDBJ databases">
        <title>Genome sequences of marine Pseudoalteromonas species.</title>
        <authorList>
            <person name="Boraston A.B."/>
            <person name="Hehemann J.-H."/>
            <person name="Vickers C.J."/>
            <person name="Salama-Alber O."/>
            <person name="Abe K."/>
            <person name="Hettle A.J."/>
        </authorList>
    </citation>
    <scope>NUCLEOTIDE SEQUENCE [LARGE SCALE GENOMIC DNA]</scope>
    <source>
        <strain evidence="1 2">PS42</strain>
    </source>
</reference>
<dbReference type="RefSeq" id="WP_149615160.1">
    <property type="nucleotide sequence ID" value="NZ_SEUK01000055.1"/>
</dbReference>
<proteinExistence type="predicted"/>
<protein>
    <recommendedName>
        <fullName evidence="3">DUF1062 domain-containing protein</fullName>
    </recommendedName>
</protein>
<comment type="caution">
    <text evidence="1">The sequence shown here is derived from an EMBL/GenBank/DDBJ whole genome shotgun (WGS) entry which is preliminary data.</text>
</comment>
<dbReference type="Proteomes" id="UP000324162">
    <property type="component" value="Unassembled WGS sequence"/>
</dbReference>
<sequence length="258" mass="30093">MSTLGICKLCELDKELQLSHAIGNAVFKRIFKTNSGKGITIRDNNSPIDYSSDSWAELQLCSVCERHLNDEYERYSLKALRDHRNCVKTPTCLNFRGVDQYKLMLYFLSIYYRSALSSQRPYQNTHIIKQHQKRLKEVLLGNQYLEYNEIPVKISRVIDRKAGGFSQENIKQILCAPFTRVSEGERKTITTCFLFEGFFIEIFITGFRFKNRNKHGILNKGKDNLYVPYKDLFSIPEIVDLMVLNLGKYQDGNRFIKD</sequence>
<gene>
    <name evidence="1" type="ORF">EU508_18640</name>
</gene>